<organism evidence="1 3">
    <name type="scientific">Streptomyces griseoaurantiacus</name>
    <dbReference type="NCBI Taxonomy" id="68213"/>
    <lineage>
        <taxon>Bacteria</taxon>
        <taxon>Bacillati</taxon>
        <taxon>Actinomycetota</taxon>
        <taxon>Actinomycetes</taxon>
        <taxon>Kitasatosporales</taxon>
        <taxon>Streptomycetaceae</taxon>
        <taxon>Streptomyces</taxon>
        <taxon>Streptomyces aurantiacus group</taxon>
    </lineage>
</organism>
<sequence>MSPESVSSGSARSAADLNERIRALWMRAGGSLTPQERAEYEALVVQWASAIRKDVIEAA</sequence>
<dbReference type="EMBL" id="FNAX01000016">
    <property type="protein sequence ID" value="SDG23740.1"/>
    <property type="molecule type" value="Genomic_DNA"/>
</dbReference>
<evidence type="ECO:0000313" key="2">
    <source>
        <dbReference type="EMBL" id="WUR40698.1"/>
    </source>
</evidence>
<dbReference type="AlphaFoldDB" id="A0A1G7SNB0"/>
<dbReference type="Proteomes" id="UP000198614">
    <property type="component" value="Unassembled WGS sequence"/>
</dbReference>
<dbReference type="EMBL" id="CP108330">
    <property type="protein sequence ID" value="WUR40698.1"/>
    <property type="molecule type" value="Genomic_DNA"/>
</dbReference>
<reference evidence="2" key="2">
    <citation type="submission" date="2022-10" db="EMBL/GenBank/DDBJ databases">
        <title>The complete genomes of actinobacterial strains from the NBC collection.</title>
        <authorList>
            <person name="Joergensen T.S."/>
            <person name="Alvarez Arevalo M."/>
            <person name="Sterndorff E.B."/>
            <person name="Faurdal D."/>
            <person name="Vuksanovic O."/>
            <person name="Mourched A.-S."/>
            <person name="Charusanti P."/>
            <person name="Shaw S."/>
            <person name="Blin K."/>
            <person name="Weber T."/>
        </authorList>
    </citation>
    <scope>NUCLEOTIDE SEQUENCE</scope>
    <source>
        <strain evidence="2">NBC_00489</strain>
    </source>
</reference>
<evidence type="ECO:0000313" key="4">
    <source>
        <dbReference type="Proteomes" id="UP001432161"/>
    </source>
</evidence>
<reference evidence="1 3" key="1">
    <citation type="submission" date="2016-10" db="EMBL/GenBank/DDBJ databases">
        <authorList>
            <person name="de Groot N.N."/>
        </authorList>
    </citation>
    <scope>NUCLEOTIDE SEQUENCE [LARGE SCALE GENOMIC DNA]</scope>
    <source>
        <strain evidence="1 3">CGMCC 4.1859</strain>
    </source>
</reference>
<evidence type="ECO:0000313" key="1">
    <source>
        <dbReference type="EMBL" id="SDG23740.1"/>
    </source>
</evidence>
<accession>A0A1G7SNB0</accession>
<protein>
    <submittedName>
        <fullName evidence="1">Uncharacterized protein</fullName>
    </submittedName>
</protein>
<keyword evidence="4" id="KW-1185">Reference proteome</keyword>
<dbReference type="OrthoDB" id="4290097at2"/>
<name>A0A1G7SNB0_9ACTN</name>
<gene>
    <name evidence="2" type="ORF">OHN36_27855</name>
    <name evidence="1" type="ORF">SAMN05216260_11641</name>
</gene>
<proteinExistence type="predicted"/>
<evidence type="ECO:0000313" key="3">
    <source>
        <dbReference type="Proteomes" id="UP000198614"/>
    </source>
</evidence>
<dbReference type="Proteomes" id="UP001432161">
    <property type="component" value="Chromosome"/>
</dbReference>